<reference evidence="2" key="1">
    <citation type="submission" date="2018-08" db="EMBL/GenBank/DDBJ databases">
        <title>Identification of Burkholderia cepacia strains that express a Burkholderia pseudomallei-like capsular polysaccharide.</title>
        <authorList>
            <person name="Burtnick M.N."/>
            <person name="Vongsouvath M."/>
            <person name="Newton P."/>
            <person name="Wuthiekanun V."/>
            <person name="Limmathurotsakul D."/>
            <person name="Brett P.J."/>
            <person name="Chantratita N."/>
            <person name="Dance D.A."/>
        </authorList>
    </citation>
    <scope>NUCLEOTIDE SEQUENCE</scope>
    <source>
        <strain evidence="2">SBXCC001</strain>
    </source>
</reference>
<comment type="caution">
    <text evidence="2">The sequence shown here is derived from an EMBL/GenBank/DDBJ whole genome shotgun (WGS) entry which is preliminary data.</text>
</comment>
<name>A0AAW9CV17_BURTH</name>
<evidence type="ECO:0000313" key="3">
    <source>
        <dbReference type="Proteomes" id="UP001272137"/>
    </source>
</evidence>
<feature type="region of interest" description="Disordered" evidence="1">
    <location>
        <begin position="1"/>
        <end position="22"/>
    </location>
</feature>
<dbReference type="Proteomes" id="UP001272137">
    <property type="component" value="Unassembled WGS sequence"/>
</dbReference>
<gene>
    <name evidence="2" type="ORF">C7S16_6986</name>
</gene>
<evidence type="ECO:0000313" key="2">
    <source>
        <dbReference type="EMBL" id="MDW9253516.1"/>
    </source>
</evidence>
<sequence>MTRRSARGAAVTDAPRGHARPCAARDRLHRVCAAPHRGP</sequence>
<proteinExistence type="predicted"/>
<organism evidence="2 3">
    <name type="scientific">Burkholderia thailandensis</name>
    <dbReference type="NCBI Taxonomy" id="57975"/>
    <lineage>
        <taxon>Bacteria</taxon>
        <taxon>Pseudomonadati</taxon>
        <taxon>Pseudomonadota</taxon>
        <taxon>Betaproteobacteria</taxon>
        <taxon>Burkholderiales</taxon>
        <taxon>Burkholderiaceae</taxon>
        <taxon>Burkholderia</taxon>
        <taxon>pseudomallei group</taxon>
    </lineage>
</organism>
<accession>A0AAW9CV17</accession>
<dbReference type="EMBL" id="QXCT01000001">
    <property type="protein sequence ID" value="MDW9253516.1"/>
    <property type="molecule type" value="Genomic_DNA"/>
</dbReference>
<protein>
    <submittedName>
        <fullName evidence="2">Uncharacterized protein</fullName>
    </submittedName>
</protein>
<dbReference type="AlphaFoldDB" id="A0AAW9CV17"/>
<evidence type="ECO:0000256" key="1">
    <source>
        <dbReference type="SAM" id="MobiDB-lite"/>
    </source>
</evidence>